<dbReference type="GO" id="GO:0032259">
    <property type="term" value="P:methylation"/>
    <property type="evidence" value="ECO:0007669"/>
    <property type="project" value="UniProtKB-KW"/>
</dbReference>
<comment type="caution">
    <text evidence="5">The sequence shown here is derived from an EMBL/GenBank/DDBJ whole genome shotgun (WGS) entry which is preliminary data.</text>
</comment>
<dbReference type="AlphaFoldDB" id="A0AAE3VCH4"/>
<organism evidence="5 6">
    <name type="scientific">Oligosphaera ethanolica</name>
    <dbReference type="NCBI Taxonomy" id="760260"/>
    <lineage>
        <taxon>Bacteria</taxon>
        <taxon>Pseudomonadati</taxon>
        <taxon>Lentisphaerota</taxon>
        <taxon>Oligosphaeria</taxon>
        <taxon>Oligosphaerales</taxon>
        <taxon>Oligosphaeraceae</taxon>
        <taxon>Oligosphaera</taxon>
    </lineage>
</organism>
<dbReference type="InterPro" id="IPR019614">
    <property type="entry name" value="SAM-dep_methyl-trfase"/>
</dbReference>
<evidence type="ECO:0000259" key="4">
    <source>
        <dbReference type="Pfam" id="PF10672"/>
    </source>
</evidence>
<name>A0AAE3VCH4_9BACT</name>
<dbReference type="EC" id="2.1.1.191" evidence="5"/>
<dbReference type="PANTHER" id="PTHR43042">
    <property type="entry name" value="SAM-DEPENDENT METHYLTRANSFERASE"/>
    <property type="match status" value="1"/>
</dbReference>
<sequence length="281" mass="31402">MAEPNRSYQLVDAGAGRKLERFADVLISRPCAQAVWRPSRPQSVWDQADASFTREQQSGWSFRRKIPSEWTCEVGGVLFTVRPTDFGHLGVFPEHAFGWQWLQQRATEAKQPLNILNLFAYSGGATLALAKAGCEVCHLDASKKMVDWARQNAALNQLANAPIRWIVDDVQKFLHREIRRGRRYDGIVLDPPSFGRGTNQELFKIDNDLIELLDLCWQVLAPNPAFVFLSCHTPGYTPIVLQNVVSQCAKGGQINTGEMRIDPQPGSLPIPSGSFAAWQNA</sequence>
<reference evidence="5" key="1">
    <citation type="submission" date="2023-07" db="EMBL/GenBank/DDBJ databases">
        <title>Genomic Encyclopedia of Type Strains, Phase IV (KMG-IV): sequencing the most valuable type-strain genomes for metagenomic binning, comparative biology and taxonomic classification.</title>
        <authorList>
            <person name="Goeker M."/>
        </authorList>
    </citation>
    <scope>NUCLEOTIDE SEQUENCE</scope>
    <source>
        <strain evidence="5">DSM 24202</strain>
    </source>
</reference>
<gene>
    <name evidence="5" type="ORF">J3R75_000077</name>
</gene>
<keyword evidence="2 5" id="KW-0808">Transferase</keyword>
<keyword evidence="3" id="KW-0949">S-adenosyl-L-methionine</keyword>
<dbReference type="EMBL" id="JAUSVL010000001">
    <property type="protein sequence ID" value="MDQ0287970.1"/>
    <property type="molecule type" value="Genomic_DNA"/>
</dbReference>
<evidence type="ECO:0000313" key="5">
    <source>
        <dbReference type="EMBL" id="MDQ0287970.1"/>
    </source>
</evidence>
<dbReference type="Proteomes" id="UP001238163">
    <property type="component" value="Unassembled WGS sequence"/>
</dbReference>
<dbReference type="Pfam" id="PF10672">
    <property type="entry name" value="Methyltrans_SAM"/>
    <property type="match status" value="1"/>
</dbReference>
<dbReference type="PANTHER" id="PTHR43042:SF2">
    <property type="entry name" value="SAM-DEPENDENT METHYLTRANSFERASE"/>
    <property type="match status" value="1"/>
</dbReference>
<dbReference type="GO" id="GO:0008168">
    <property type="term" value="F:methyltransferase activity"/>
    <property type="evidence" value="ECO:0007669"/>
    <property type="project" value="UniProtKB-KW"/>
</dbReference>
<evidence type="ECO:0000256" key="1">
    <source>
        <dbReference type="ARBA" id="ARBA00022603"/>
    </source>
</evidence>
<protein>
    <submittedName>
        <fullName evidence="5">23S rRNA (Cytosine1962-C5)-methyltransferase</fullName>
        <ecNumber evidence="5">2.1.1.191</ecNumber>
    </submittedName>
</protein>
<accession>A0AAE3VCH4</accession>
<dbReference type="SUPFAM" id="SSF53335">
    <property type="entry name" value="S-adenosyl-L-methionine-dependent methyltransferases"/>
    <property type="match status" value="1"/>
</dbReference>
<dbReference type="RefSeq" id="WP_307259134.1">
    <property type="nucleotide sequence ID" value="NZ_JAUSVL010000001.1"/>
</dbReference>
<feature type="domain" description="S-adenosylmethionine-dependent methyltransferase" evidence="4">
    <location>
        <begin position="83"/>
        <end position="213"/>
    </location>
</feature>
<evidence type="ECO:0000256" key="2">
    <source>
        <dbReference type="ARBA" id="ARBA00022679"/>
    </source>
</evidence>
<dbReference type="Gene3D" id="2.60.40.1180">
    <property type="entry name" value="Golgi alpha-mannosidase II"/>
    <property type="match status" value="1"/>
</dbReference>
<evidence type="ECO:0000256" key="3">
    <source>
        <dbReference type="ARBA" id="ARBA00022691"/>
    </source>
</evidence>
<keyword evidence="1 5" id="KW-0489">Methyltransferase</keyword>
<keyword evidence="6" id="KW-1185">Reference proteome</keyword>
<dbReference type="Gene3D" id="3.40.50.150">
    <property type="entry name" value="Vaccinia Virus protein VP39"/>
    <property type="match status" value="1"/>
</dbReference>
<dbReference type="InterPro" id="IPR029063">
    <property type="entry name" value="SAM-dependent_MTases_sf"/>
</dbReference>
<dbReference type="CDD" id="cd02440">
    <property type="entry name" value="AdoMet_MTases"/>
    <property type="match status" value="1"/>
</dbReference>
<proteinExistence type="predicted"/>
<evidence type="ECO:0000313" key="6">
    <source>
        <dbReference type="Proteomes" id="UP001238163"/>
    </source>
</evidence>
<dbReference type="InterPro" id="IPR013780">
    <property type="entry name" value="Glyco_hydro_b"/>
</dbReference>